<organism evidence="2 3">
    <name type="scientific">Sulfitobacter porphyrae</name>
    <dbReference type="NCBI Taxonomy" id="1246864"/>
    <lineage>
        <taxon>Bacteria</taxon>
        <taxon>Pseudomonadati</taxon>
        <taxon>Pseudomonadota</taxon>
        <taxon>Alphaproteobacteria</taxon>
        <taxon>Rhodobacterales</taxon>
        <taxon>Roseobacteraceae</taxon>
        <taxon>Sulfitobacter</taxon>
    </lineage>
</organism>
<comment type="caution">
    <text evidence="2">The sequence shown here is derived from an EMBL/GenBank/DDBJ whole genome shotgun (WGS) entry which is preliminary data.</text>
</comment>
<dbReference type="Proteomes" id="UP001596353">
    <property type="component" value="Unassembled WGS sequence"/>
</dbReference>
<dbReference type="InterPro" id="IPR052358">
    <property type="entry name" value="Aro_Compnd_Degr_Hydrolases"/>
</dbReference>
<keyword evidence="3" id="KW-1185">Reference proteome</keyword>
<sequence>MNERPLTWKRYPRTTRAELPGGATDCHCHVFGPRDLFPYCEVNSYKPADAPKEALFALHDQMGIDRCVIVQSAVHGNDNTVVVDAMQARPGRYLGIALAPPDVSDAALDKLADQGFRGMRFNYMAHLAPGASPEELRALAPRLADRGMHLQVHMGPGLIENLSPLLADLPVTVVVDHFGRVDASLGVNQPPFQALLRLLDHDNLWCKVSGCERASRQDPPYADAVEFARTIVERFGDTVVWGTDWPHPNYRSDPPDDGDLFDLLPQIAPDARALQALLVDNPTKLYRFEES</sequence>
<gene>
    <name evidence="2" type="ORF">ACFQFQ_24715</name>
</gene>
<dbReference type="SUPFAM" id="SSF51556">
    <property type="entry name" value="Metallo-dependent hydrolases"/>
    <property type="match status" value="1"/>
</dbReference>
<dbReference type="PANTHER" id="PTHR35563:SF2">
    <property type="entry name" value="BARREL METAL-DEPENDENT HYDROLASE, PUTATIVE (AFU_ORTHOLOGUE AFUA_1G16240)-RELATED"/>
    <property type="match status" value="1"/>
</dbReference>
<protein>
    <submittedName>
        <fullName evidence="2">Amidohydrolase family protein</fullName>
    </submittedName>
</protein>
<dbReference type="InterPro" id="IPR032466">
    <property type="entry name" value="Metal_Hydrolase"/>
</dbReference>
<evidence type="ECO:0000259" key="1">
    <source>
        <dbReference type="Pfam" id="PF04909"/>
    </source>
</evidence>
<dbReference type="InterPro" id="IPR006680">
    <property type="entry name" value="Amidohydro-rel"/>
</dbReference>
<reference evidence="3" key="1">
    <citation type="journal article" date="2019" name="Int. J. Syst. Evol. Microbiol.">
        <title>The Global Catalogue of Microorganisms (GCM) 10K type strain sequencing project: providing services to taxonomists for standard genome sequencing and annotation.</title>
        <authorList>
            <consortium name="The Broad Institute Genomics Platform"/>
            <consortium name="The Broad Institute Genome Sequencing Center for Infectious Disease"/>
            <person name="Wu L."/>
            <person name="Ma J."/>
        </authorList>
    </citation>
    <scope>NUCLEOTIDE SEQUENCE [LARGE SCALE GENOMIC DNA]</scope>
    <source>
        <strain evidence="3">CCUG 66188</strain>
    </source>
</reference>
<evidence type="ECO:0000313" key="3">
    <source>
        <dbReference type="Proteomes" id="UP001596353"/>
    </source>
</evidence>
<dbReference type="EMBL" id="JBHSWG010000003">
    <property type="protein sequence ID" value="MFC6761978.1"/>
    <property type="molecule type" value="Genomic_DNA"/>
</dbReference>
<dbReference type="PANTHER" id="PTHR35563">
    <property type="entry name" value="BARREL METAL-DEPENDENT HYDROLASE, PUTATIVE (AFU_ORTHOLOGUE AFUA_1G16240)-RELATED"/>
    <property type="match status" value="1"/>
</dbReference>
<dbReference type="Pfam" id="PF04909">
    <property type="entry name" value="Amidohydro_2"/>
    <property type="match status" value="1"/>
</dbReference>
<dbReference type="Gene3D" id="3.20.20.140">
    <property type="entry name" value="Metal-dependent hydrolases"/>
    <property type="match status" value="1"/>
</dbReference>
<evidence type="ECO:0000313" key="2">
    <source>
        <dbReference type="EMBL" id="MFC6761978.1"/>
    </source>
</evidence>
<proteinExistence type="predicted"/>
<name>A0ABW2BB42_9RHOB</name>
<feature type="domain" description="Amidohydrolase-related" evidence="1">
    <location>
        <begin position="25"/>
        <end position="288"/>
    </location>
</feature>
<accession>A0ABW2BB42</accession>